<reference evidence="9" key="1">
    <citation type="journal article" date="2015" name="Nature">
        <title>Complex archaea that bridge the gap between prokaryotes and eukaryotes.</title>
        <authorList>
            <person name="Spang A."/>
            <person name="Saw J.H."/>
            <person name="Jorgensen S.L."/>
            <person name="Zaremba-Niedzwiedzka K."/>
            <person name="Martijn J."/>
            <person name="Lind A.E."/>
            <person name="van Eijk R."/>
            <person name="Schleper C."/>
            <person name="Guy L."/>
            <person name="Ettema T.J."/>
        </authorList>
    </citation>
    <scope>NUCLEOTIDE SEQUENCE</scope>
</reference>
<accession>A0A0F8WX58</accession>
<dbReference type="InterPro" id="IPR018076">
    <property type="entry name" value="T2SS_GspF_dom"/>
</dbReference>
<feature type="domain" description="Type II secretion system protein GspF" evidence="8">
    <location>
        <begin position="80"/>
        <end position="147"/>
    </location>
</feature>
<name>A0A0F8WX58_9ZZZZ</name>
<evidence type="ECO:0000256" key="6">
    <source>
        <dbReference type="ARBA" id="ARBA00023136"/>
    </source>
</evidence>
<keyword evidence="5" id="KW-1133">Transmembrane helix</keyword>
<keyword evidence="3" id="KW-1003">Cell membrane</keyword>
<evidence type="ECO:0000256" key="1">
    <source>
        <dbReference type="ARBA" id="ARBA00004651"/>
    </source>
</evidence>
<dbReference type="PANTHER" id="PTHR30012:SF0">
    <property type="entry name" value="TYPE II SECRETION SYSTEM PROTEIN F-RELATED"/>
    <property type="match status" value="1"/>
</dbReference>
<keyword evidence="6" id="KW-0472">Membrane</keyword>
<dbReference type="Pfam" id="PF00482">
    <property type="entry name" value="T2SSF"/>
    <property type="match status" value="1"/>
</dbReference>
<dbReference type="Gene3D" id="1.20.81.30">
    <property type="entry name" value="Type II secretion system (T2SS), domain F"/>
    <property type="match status" value="1"/>
</dbReference>
<gene>
    <name evidence="9" type="ORF">LCGC14_3016240</name>
</gene>
<evidence type="ECO:0000256" key="3">
    <source>
        <dbReference type="ARBA" id="ARBA00022475"/>
    </source>
</evidence>
<dbReference type="AlphaFoldDB" id="A0A0F8WX58"/>
<comment type="caution">
    <text evidence="9">The sequence shown here is derived from an EMBL/GenBank/DDBJ whole genome shotgun (WGS) entry which is preliminary data.</text>
</comment>
<keyword evidence="4" id="KW-0812">Transmembrane</keyword>
<sequence length="147" mass="16371">MPTFQYEAMNSVGQVVKSDIEANSQEDAITKIRAMGHFPTKIKERTTKRPQRAGQPARAATTATRRRKVGSVPTKILTQFTRQLSTLQDAGLPILRSLRILQEQQKPGPMRLGIRQVCDDVESGASLSEAMAKHPKAFPPLYVNMVR</sequence>
<comment type="subcellular location">
    <subcellularLocation>
        <location evidence="1">Cell membrane</location>
        <topology evidence="1">Multi-pass membrane protein</topology>
    </subcellularLocation>
</comment>
<feature type="region of interest" description="Disordered" evidence="7">
    <location>
        <begin position="41"/>
        <end position="70"/>
    </location>
</feature>
<organism evidence="9">
    <name type="scientific">marine sediment metagenome</name>
    <dbReference type="NCBI Taxonomy" id="412755"/>
    <lineage>
        <taxon>unclassified sequences</taxon>
        <taxon>metagenomes</taxon>
        <taxon>ecological metagenomes</taxon>
    </lineage>
</organism>
<comment type="similarity">
    <text evidence="2">Belongs to the GSP F family.</text>
</comment>
<evidence type="ECO:0000313" key="9">
    <source>
        <dbReference type="EMBL" id="KKK61248.1"/>
    </source>
</evidence>
<evidence type="ECO:0000256" key="7">
    <source>
        <dbReference type="SAM" id="MobiDB-lite"/>
    </source>
</evidence>
<evidence type="ECO:0000256" key="5">
    <source>
        <dbReference type="ARBA" id="ARBA00022989"/>
    </source>
</evidence>
<evidence type="ECO:0000256" key="4">
    <source>
        <dbReference type="ARBA" id="ARBA00022692"/>
    </source>
</evidence>
<dbReference type="InterPro" id="IPR042094">
    <property type="entry name" value="T2SS_GspF_sf"/>
</dbReference>
<dbReference type="PANTHER" id="PTHR30012">
    <property type="entry name" value="GENERAL SECRETION PATHWAY PROTEIN"/>
    <property type="match status" value="1"/>
</dbReference>
<evidence type="ECO:0000259" key="8">
    <source>
        <dbReference type="Pfam" id="PF00482"/>
    </source>
</evidence>
<protein>
    <recommendedName>
        <fullName evidence="8">Type II secretion system protein GspF domain-containing protein</fullName>
    </recommendedName>
</protein>
<dbReference type="GO" id="GO:0005886">
    <property type="term" value="C:plasma membrane"/>
    <property type="evidence" value="ECO:0007669"/>
    <property type="project" value="UniProtKB-SubCell"/>
</dbReference>
<feature type="non-terminal residue" evidence="9">
    <location>
        <position position="147"/>
    </location>
</feature>
<dbReference type="EMBL" id="LAZR01062570">
    <property type="protein sequence ID" value="KKK61248.1"/>
    <property type="molecule type" value="Genomic_DNA"/>
</dbReference>
<dbReference type="InterPro" id="IPR003004">
    <property type="entry name" value="GspF/PilC"/>
</dbReference>
<feature type="compositionally biased region" description="Low complexity" evidence="7">
    <location>
        <begin position="52"/>
        <end position="63"/>
    </location>
</feature>
<proteinExistence type="inferred from homology"/>
<evidence type="ECO:0000256" key="2">
    <source>
        <dbReference type="ARBA" id="ARBA00005745"/>
    </source>
</evidence>